<evidence type="ECO:0000313" key="2">
    <source>
        <dbReference type="Proteomes" id="UP000198211"/>
    </source>
</evidence>
<keyword evidence="2" id="KW-1185">Reference proteome</keyword>
<comment type="caution">
    <text evidence="1">The sequence shown here is derived from an EMBL/GenBank/DDBJ whole genome shotgun (WGS) entry which is preliminary data.</text>
</comment>
<protein>
    <submittedName>
        <fullName evidence="1">ABC transporter</fullName>
    </submittedName>
</protein>
<dbReference type="Proteomes" id="UP000198211">
    <property type="component" value="Unassembled WGS sequence"/>
</dbReference>
<accession>A0A225UVD8</accession>
<gene>
    <name evidence="1" type="ORF">PHMEG_00032672</name>
</gene>
<dbReference type="OrthoDB" id="123999at2759"/>
<proteinExistence type="predicted"/>
<feature type="non-terminal residue" evidence="1">
    <location>
        <position position="1"/>
    </location>
</feature>
<dbReference type="STRING" id="4795.A0A225UVD8"/>
<name>A0A225UVD8_9STRA</name>
<dbReference type="EMBL" id="NBNE01011045">
    <property type="protein sequence ID" value="OWY96931.1"/>
    <property type="molecule type" value="Genomic_DNA"/>
</dbReference>
<organism evidence="1 2">
    <name type="scientific">Phytophthora megakarya</name>
    <dbReference type="NCBI Taxonomy" id="4795"/>
    <lineage>
        <taxon>Eukaryota</taxon>
        <taxon>Sar</taxon>
        <taxon>Stramenopiles</taxon>
        <taxon>Oomycota</taxon>
        <taxon>Peronosporomycetes</taxon>
        <taxon>Peronosporales</taxon>
        <taxon>Peronosporaceae</taxon>
        <taxon>Phytophthora</taxon>
    </lineage>
</organism>
<evidence type="ECO:0000313" key="1">
    <source>
        <dbReference type="EMBL" id="OWY96931.1"/>
    </source>
</evidence>
<reference evidence="2" key="1">
    <citation type="submission" date="2017-03" db="EMBL/GenBank/DDBJ databases">
        <title>Phytopthora megakarya and P. palmivora, two closely related causual agents of cacao black pod achieved similar genome size and gene model numbers by different mechanisms.</title>
        <authorList>
            <person name="Ali S."/>
            <person name="Shao J."/>
            <person name="Larry D.J."/>
            <person name="Kronmiller B."/>
            <person name="Shen D."/>
            <person name="Strem M.D."/>
            <person name="Melnick R.L."/>
            <person name="Guiltinan M.J."/>
            <person name="Tyler B.M."/>
            <person name="Meinhardt L.W."/>
            <person name="Bailey B.A."/>
        </authorList>
    </citation>
    <scope>NUCLEOTIDE SEQUENCE [LARGE SCALE GENOMIC DNA]</scope>
    <source>
        <strain evidence="2">zdho120</strain>
    </source>
</reference>
<sequence>LIPLELKTFGTKLICTHGWNRKGRGKGIRNSHFNRGTGCKANITAAVAWNDAEGTFMVGVTDYDVRHNHAVYKATYQNHVHNRQVQDPTILAFVDEVQISRRTAANASDCVCYSSSCASRYRFQYD</sequence>
<dbReference type="AlphaFoldDB" id="A0A225UVD8"/>